<evidence type="ECO:0000313" key="9">
    <source>
        <dbReference type="Proteomes" id="UP001139319"/>
    </source>
</evidence>
<evidence type="ECO:0000256" key="5">
    <source>
        <dbReference type="ARBA" id="ARBA00023136"/>
    </source>
</evidence>
<dbReference type="Proteomes" id="UP001139319">
    <property type="component" value="Unassembled WGS sequence"/>
</dbReference>
<dbReference type="GO" id="GO:0016787">
    <property type="term" value="F:hydrolase activity"/>
    <property type="evidence" value="ECO:0007669"/>
    <property type="project" value="UniProtKB-KW"/>
</dbReference>
<keyword evidence="2" id="KW-1003">Cell membrane</keyword>
<proteinExistence type="predicted"/>
<evidence type="ECO:0000256" key="4">
    <source>
        <dbReference type="ARBA" id="ARBA00022989"/>
    </source>
</evidence>
<evidence type="ECO:0000256" key="2">
    <source>
        <dbReference type="ARBA" id="ARBA00022475"/>
    </source>
</evidence>
<reference evidence="8" key="2">
    <citation type="submission" date="2023-01" db="EMBL/GenBank/DDBJ databases">
        <title>Gilvimarinus xylanilyticus HB14 isolated from Caulerpa lentillifera aquaculture base in Hainan, China.</title>
        <authorList>
            <person name="Zhang Y.-J."/>
        </authorList>
    </citation>
    <scope>NUCLEOTIDE SEQUENCE</scope>
    <source>
        <strain evidence="8">HB14</strain>
    </source>
</reference>
<dbReference type="InterPro" id="IPR000917">
    <property type="entry name" value="Sulfatase_N"/>
</dbReference>
<dbReference type="InterPro" id="IPR050448">
    <property type="entry name" value="OpgB/LTA_synthase_biosynth"/>
</dbReference>
<name>A0A9X2I5X6_9GAMM</name>
<organism evidence="8 9">
    <name type="scientific">Gilvimarinus xylanilyticus</name>
    <dbReference type="NCBI Taxonomy" id="2944139"/>
    <lineage>
        <taxon>Bacteria</taxon>
        <taxon>Pseudomonadati</taxon>
        <taxon>Pseudomonadota</taxon>
        <taxon>Gammaproteobacteria</taxon>
        <taxon>Cellvibrionales</taxon>
        <taxon>Cellvibrionaceae</taxon>
        <taxon>Gilvimarinus</taxon>
    </lineage>
</organism>
<keyword evidence="5 6" id="KW-0472">Membrane</keyword>
<dbReference type="SMART" id="SM00776">
    <property type="entry name" value="NPCBM"/>
    <property type="match status" value="1"/>
</dbReference>
<evidence type="ECO:0000259" key="7">
    <source>
        <dbReference type="SMART" id="SM00776"/>
    </source>
</evidence>
<feature type="transmembrane region" description="Helical" evidence="6">
    <location>
        <begin position="111"/>
        <end position="138"/>
    </location>
</feature>
<keyword evidence="3 6" id="KW-0812">Transmembrane</keyword>
<dbReference type="Gene3D" id="3.40.720.10">
    <property type="entry name" value="Alkaline Phosphatase, subunit A"/>
    <property type="match status" value="1"/>
</dbReference>
<dbReference type="InterPro" id="IPR038637">
    <property type="entry name" value="NPCBM_sf"/>
</dbReference>
<reference evidence="8" key="1">
    <citation type="submission" date="2022-05" db="EMBL/GenBank/DDBJ databases">
        <authorList>
            <person name="Sun H.-N."/>
        </authorList>
    </citation>
    <scope>NUCLEOTIDE SEQUENCE</scope>
    <source>
        <strain evidence="8">HB14</strain>
    </source>
</reference>
<accession>A0A9X2I5X6</accession>
<protein>
    <submittedName>
        <fullName evidence="8">Sulfatase-like hydrolase/transferase</fullName>
    </submittedName>
</protein>
<dbReference type="Gene3D" id="2.60.120.1060">
    <property type="entry name" value="NPCBM/NEW2 domain"/>
    <property type="match status" value="1"/>
</dbReference>
<dbReference type="InterPro" id="IPR008979">
    <property type="entry name" value="Galactose-bd-like_sf"/>
</dbReference>
<comment type="caution">
    <text evidence="8">The sequence shown here is derived from an EMBL/GenBank/DDBJ whole genome shotgun (WGS) entry which is preliminary data.</text>
</comment>
<dbReference type="CDD" id="cd16015">
    <property type="entry name" value="LTA_synthase"/>
    <property type="match status" value="1"/>
</dbReference>
<dbReference type="PANTHER" id="PTHR47371">
    <property type="entry name" value="LIPOTEICHOIC ACID SYNTHASE"/>
    <property type="match status" value="1"/>
</dbReference>
<gene>
    <name evidence="8" type="ORF">M6D89_16565</name>
</gene>
<evidence type="ECO:0000256" key="3">
    <source>
        <dbReference type="ARBA" id="ARBA00022692"/>
    </source>
</evidence>
<dbReference type="RefSeq" id="WP_253969206.1">
    <property type="nucleotide sequence ID" value="NZ_JAMFTH010000008.1"/>
</dbReference>
<keyword evidence="9" id="KW-1185">Reference proteome</keyword>
<dbReference type="SUPFAM" id="SSF49785">
    <property type="entry name" value="Galactose-binding domain-like"/>
    <property type="match status" value="1"/>
</dbReference>
<keyword evidence="8" id="KW-0378">Hydrolase</keyword>
<dbReference type="EMBL" id="JAMFTH010000008">
    <property type="protein sequence ID" value="MCP8900920.1"/>
    <property type="molecule type" value="Genomic_DNA"/>
</dbReference>
<dbReference type="Pfam" id="PF00884">
    <property type="entry name" value="Sulfatase"/>
    <property type="match status" value="1"/>
</dbReference>
<dbReference type="InterPro" id="IPR017850">
    <property type="entry name" value="Alkaline_phosphatase_core_sf"/>
</dbReference>
<keyword evidence="4 6" id="KW-1133">Transmembrane helix</keyword>
<feature type="transmembrane region" description="Helical" evidence="6">
    <location>
        <begin position="12"/>
        <end position="32"/>
    </location>
</feature>
<dbReference type="GO" id="GO:0005886">
    <property type="term" value="C:plasma membrane"/>
    <property type="evidence" value="ECO:0007669"/>
    <property type="project" value="UniProtKB-SubCell"/>
</dbReference>
<evidence type="ECO:0000256" key="6">
    <source>
        <dbReference type="SAM" id="Phobius"/>
    </source>
</evidence>
<feature type="domain" description="Glycosyl hydrolase family 98 putative carbohydrate-binding module" evidence="7">
    <location>
        <begin position="712"/>
        <end position="849"/>
    </location>
</feature>
<evidence type="ECO:0000256" key="1">
    <source>
        <dbReference type="ARBA" id="ARBA00004651"/>
    </source>
</evidence>
<dbReference type="InterPro" id="IPR013222">
    <property type="entry name" value="Glyco_hyd_98_carb-bd"/>
</dbReference>
<feature type="transmembrane region" description="Helical" evidence="6">
    <location>
        <begin position="73"/>
        <end position="91"/>
    </location>
</feature>
<evidence type="ECO:0000313" key="8">
    <source>
        <dbReference type="EMBL" id="MCP8900920.1"/>
    </source>
</evidence>
<dbReference type="AlphaFoldDB" id="A0A9X2I5X6"/>
<dbReference type="PANTHER" id="PTHR47371:SF3">
    <property type="entry name" value="PHOSPHOGLYCEROL TRANSFERASE I"/>
    <property type="match status" value="1"/>
</dbReference>
<sequence>MDRQALIPVRALAMVLALWALLQSVLIARVLWLSAAPISQTIAGALLAAVSVTFFWGLWYGLLAMLPRRWGRWVTLVAVSVYLLLWAYHWLRLEPLTFLLLVKNSGNALTFEAVGFLFSSVSAADYLWLGLLVAGFFYAQRRHRLFTAPLSLAVPKRSVGILLVGYLLVNLPFSSSRNEYAEFAGSVLLYLQPHAAFASGETPYPYLTPAGNSNRGSDGARPHVFIVMLESFSAEYIDAQENGREVTPFINQLKKQSLYVDEFYSASVETSKGQFATLCSVFPSYKTNIFTSYPNNNFRCLSQILAEQGYTNVFMKAFHTLDFENTGEFVSNNDFAYAHGMDDNFVTPRERQKYKFGWGIQDDIFYQKTFAYLDQLQRERSESGPFFVMTMSVTNHMMFDDIPEEQRYIYPLANSHKQNYANSMYLTDQYLKAFFTELDKRDYLQDSMVVVLGDNGFPMGQHGNYHNTKTHYNELFKTPLLVWWPQHLQPQAITDQARSQLDVAPTIVDLLSIDTEHHFLGRTLRQPVDDEYFVPLVQPFDGSHLASIRYPYKYVRQIKTGQTYLYNLADDPRESINLWGAQPPIASAQVERFEQDIAALQRNEQLLKEDRIYPASDADRLRVEIGAKRLREHQPLPFRVLGELDERYRIALKVQPYAYTSAGIRELDNVISDFSASEVPADYLMPGVNRVSFSVYRDGKLRSHVARDVYVESEQAQLLTELPIAGSQEWGELNINRSVRGGPLRIGGKVYGFGLGTHAASNHTVPLRQEYITLTVGFGLDDESTCGSGAVFTIYANERALYRSKRLRNGEYGSAEVDVSNLFSVRLSTDSAGDRACDHANWINPVLLRAQPALGSAARLP</sequence>
<comment type="subcellular location">
    <subcellularLocation>
        <location evidence="1">Cell membrane</location>
        <topology evidence="1">Multi-pass membrane protein</topology>
    </subcellularLocation>
</comment>
<feature type="transmembrane region" description="Helical" evidence="6">
    <location>
        <begin position="38"/>
        <end position="61"/>
    </location>
</feature>
<dbReference type="Pfam" id="PF08305">
    <property type="entry name" value="NPCBM"/>
    <property type="match status" value="1"/>
</dbReference>
<dbReference type="SUPFAM" id="SSF53649">
    <property type="entry name" value="Alkaline phosphatase-like"/>
    <property type="match status" value="1"/>
</dbReference>